<accession>A0AAP4EYH2</accession>
<evidence type="ECO:0000256" key="1">
    <source>
        <dbReference type="SAM" id="Phobius"/>
    </source>
</evidence>
<keyword evidence="3" id="KW-1185">Reference proteome</keyword>
<evidence type="ECO:0000313" key="3">
    <source>
        <dbReference type="Proteomes" id="UP001300383"/>
    </source>
</evidence>
<dbReference type="RefSeq" id="WP_283231945.1">
    <property type="nucleotide sequence ID" value="NZ_JASGBQ010000040.1"/>
</dbReference>
<keyword evidence="1" id="KW-0812">Transmembrane</keyword>
<sequence length="65" mass="6788">MVLPDGLLEKDGAGFCTTCGDEEFRSIDGSAVGRKYIPAISIGAAVLIIGGITLLIVSKKKKVNH</sequence>
<protein>
    <submittedName>
        <fullName evidence="2">Uncharacterized protein</fullName>
    </submittedName>
</protein>
<dbReference type="AlphaFoldDB" id="A0AAP4EYH2"/>
<proteinExistence type="predicted"/>
<organism evidence="2 3">
    <name type="scientific">Fusibacillus kribbianus</name>
    <dbReference type="NCBI Taxonomy" id="3044208"/>
    <lineage>
        <taxon>Bacteria</taxon>
        <taxon>Bacillati</taxon>
        <taxon>Bacillota</taxon>
        <taxon>Clostridia</taxon>
        <taxon>Lachnospirales</taxon>
        <taxon>Lachnospiraceae</taxon>
        <taxon>Fusibacillus</taxon>
    </lineage>
</organism>
<evidence type="ECO:0000313" key="2">
    <source>
        <dbReference type="EMBL" id="MDI9243549.1"/>
    </source>
</evidence>
<comment type="caution">
    <text evidence="2">The sequence shown here is derived from an EMBL/GenBank/DDBJ whole genome shotgun (WGS) entry which is preliminary data.</text>
</comment>
<name>A0AAP4EYH2_9FIRM</name>
<keyword evidence="1" id="KW-1133">Transmembrane helix</keyword>
<reference evidence="2 3" key="1">
    <citation type="submission" date="2023-05" db="EMBL/GenBank/DDBJ databases">
        <title>[ruminococcus] sp. nov., isolated from a pig farm feces dump.</title>
        <authorList>
            <person name="Chang Y.-H."/>
        </authorList>
    </citation>
    <scope>NUCLEOTIDE SEQUENCE [LARGE SCALE GENOMIC DNA]</scope>
    <source>
        <strain evidence="2 3">YH-rum2234</strain>
    </source>
</reference>
<gene>
    <name evidence="2" type="ORF">QJ036_13955</name>
</gene>
<dbReference type="EMBL" id="JASGBQ010000040">
    <property type="protein sequence ID" value="MDI9243549.1"/>
    <property type="molecule type" value="Genomic_DNA"/>
</dbReference>
<feature type="transmembrane region" description="Helical" evidence="1">
    <location>
        <begin position="36"/>
        <end position="57"/>
    </location>
</feature>
<keyword evidence="1" id="KW-0472">Membrane</keyword>
<dbReference type="Proteomes" id="UP001300383">
    <property type="component" value="Unassembled WGS sequence"/>
</dbReference>